<protein>
    <recommendedName>
        <fullName evidence="12">C2H2-type domain-containing protein</fullName>
    </recommendedName>
</protein>
<reference evidence="13 14" key="1">
    <citation type="submission" date="2024-02" db="EMBL/GenBank/DDBJ databases">
        <title>Chromosome-scale genome assembly of the rough periwinkle Littorina saxatilis.</title>
        <authorList>
            <person name="De Jode A."/>
            <person name="Faria R."/>
            <person name="Formenti G."/>
            <person name="Sims Y."/>
            <person name="Smith T.P."/>
            <person name="Tracey A."/>
            <person name="Wood J.M.D."/>
            <person name="Zagrodzka Z.B."/>
            <person name="Johannesson K."/>
            <person name="Butlin R.K."/>
            <person name="Leder E.H."/>
        </authorList>
    </citation>
    <scope>NUCLEOTIDE SEQUENCE [LARGE SCALE GENOMIC DNA]</scope>
    <source>
        <strain evidence="13">Snail1</strain>
        <tissue evidence="13">Muscle</tissue>
    </source>
</reference>
<evidence type="ECO:0000256" key="9">
    <source>
        <dbReference type="ARBA" id="ARBA00023242"/>
    </source>
</evidence>
<evidence type="ECO:0000259" key="12">
    <source>
        <dbReference type="PROSITE" id="PS50157"/>
    </source>
</evidence>
<feature type="domain" description="C2H2-type" evidence="12">
    <location>
        <begin position="342"/>
        <end position="369"/>
    </location>
</feature>
<dbReference type="PROSITE" id="PS50157">
    <property type="entry name" value="ZINC_FINGER_C2H2_2"/>
    <property type="match status" value="3"/>
</dbReference>
<dbReference type="GO" id="GO:0005634">
    <property type="term" value="C:nucleus"/>
    <property type="evidence" value="ECO:0007669"/>
    <property type="project" value="UniProtKB-SubCell"/>
</dbReference>
<dbReference type="GO" id="GO:0000981">
    <property type="term" value="F:DNA-binding transcription factor activity, RNA polymerase II-specific"/>
    <property type="evidence" value="ECO:0007669"/>
    <property type="project" value="TreeGrafter"/>
</dbReference>
<evidence type="ECO:0000256" key="3">
    <source>
        <dbReference type="ARBA" id="ARBA00022723"/>
    </source>
</evidence>
<feature type="region of interest" description="Disordered" evidence="11">
    <location>
        <begin position="1"/>
        <end position="34"/>
    </location>
</feature>
<comment type="caution">
    <text evidence="13">The sequence shown here is derived from an EMBL/GenBank/DDBJ whole genome shotgun (WGS) entry which is preliminary data.</text>
</comment>
<name>A0AAN9G1J7_9CAEN</name>
<dbReference type="PANTHER" id="PTHR14196:SF0">
    <property type="entry name" value="PROTEIN BOWEL"/>
    <property type="match status" value="1"/>
</dbReference>
<comment type="subcellular location">
    <subcellularLocation>
        <location evidence="1">Nucleus</location>
    </subcellularLocation>
</comment>
<evidence type="ECO:0000256" key="6">
    <source>
        <dbReference type="ARBA" id="ARBA00022833"/>
    </source>
</evidence>
<evidence type="ECO:0000256" key="2">
    <source>
        <dbReference type="ARBA" id="ARBA00022473"/>
    </source>
</evidence>
<dbReference type="SMART" id="SM00355">
    <property type="entry name" value="ZnF_C2H2"/>
    <property type="match status" value="3"/>
</dbReference>
<proteinExistence type="predicted"/>
<evidence type="ECO:0000256" key="11">
    <source>
        <dbReference type="SAM" id="MobiDB-lite"/>
    </source>
</evidence>
<dbReference type="FunFam" id="3.30.160.60:FF:000958">
    <property type="entry name" value="Odd skipped"/>
    <property type="match status" value="1"/>
</dbReference>
<evidence type="ECO:0000256" key="1">
    <source>
        <dbReference type="ARBA" id="ARBA00004123"/>
    </source>
</evidence>
<keyword evidence="8" id="KW-0804">Transcription</keyword>
<feature type="domain" description="C2H2-type" evidence="12">
    <location>
        <begin position="370"/>
        <end position="397"/>
    </location>
</feature>
<dbReference type="GO" id="GO:0008270">
    <property type="term" value="F:zinc ion binding"/>
    <property type="evidence" value="ECO:0007669"/>
    <property type="project" value="UniProtKB-KW"/>
</dbReference>
<dbReference type="InterPro" id="IPR013087">
    <property type="entry name" value="Znf_C2H2_type"/>
</dbReference>
<feature type="domain" description="C2H2-type" evidence="12">
    <location>
        <begin position="398"/>
        <end position="425"/>
    </location>
</feature>
<feature type="region of interest" description="Disordered" evidence="11">
    <location>
        <begin position="316"/>
        <end position="336"/>
    </location>
</feature>
<dbReference type="EMBL" id="JBAMIC010000022">
    <property type="protein sequence ID" value="KAK7091442.1"/>
    <property type="molecule type" value="Genomic_DNA"/>
</dbReference>
<organism evidence="13 14">
    <name type="scientific">Littorina saxatilis</name>
    <dbReference type="NCBI Taxonomy" id="31220"/>
    <lineage>
        <taxon>Eukaryota</taxon>
        <taxon>Metazoa</taxon>
        <taxon>Spiralia</taxon>
        <taxon>Lophotrochozoa</taxon>
        <taxon>Mollusca</taxon>
        <taxon>Gastropoda</taxon>
        <taxon>Caenogastropoda</taxon>
        <taxon>Littorinimorpha</taxon>
        <taxon>Littorinoidea</taxon>
        <taxon>Littorinidae</taxon>
        <taxon>Littorina</taxon>
    </lineage>
</organism>
<dbReference type="PROSITE" id="PS00028">
    <property type="entry name" value="ZINC_FINGER_C2H2_1"/>
    <property type="match status" value="3"/>
</dbReference>
<keyword evidence="4" id="KW-0677">Repeat</keyword>
<dbReference type="AlphaFoldDB" id="A0AAN9G1J7"/>
<keyword evidence="2" id="KW-0217">Developmental protein</keyword>
<evidence type="ECO:0000313" key="14">
    <source>
        <dbReference type="Proteomes" id="UP001374579"/>
    </source>
</evidence>
<dbReference type="PANTHER" id="PTHR14196">
    <property type="entry name" value="ODD-SKIPPED - RELATED"/>
    <property type="match status" value="1"/>
</dbReference>
<dbReference type="SUPFAM" id="SSF57667">
    <property type="entry name" value="beta-beta-alpha zinc fingers"/>
    <property type="match status" value="2"/>
</dbReference>
<keyword evidence="9" id="KW-0539">Nucleus</keyword>
<evidence type="ECO:0000256" key="8">
    <source>
        <dbReference type="ARBA" id="ARBA00023163"/>
    </source>
</evidence>
<evidence type="ECO:0000256" key="7">
    <source>
        <dbReference type="ARBA" id="ARBA00023015"/>
    </source>
</evidence>
<sequence length="426" mass="46121">MTLTQPAPETVTTLLPPSPTTSTNPPPPVAMTAIKPQPLYSQPPVFLLPPSASPYTPPCSTFAVAPASPPEFGTTTSGFYSALRHSYDASKSVERGMGVGRGLADGLTSYYSMSTAYLLANYNSLAAAAAAAAAYVGVDGHGGRDLSATLPSFVDAVSPLYPSPLALPSSGTCPSPLSSASTPIDLSICSPQERLSSSSSSSSSTLSPYAWPFHLSRGDGRGLMTLGGCDVTPASHRLLLDRSLESDGESPREKTPTKARFDFSRLAESATRDDDVKAVHAQTDAGREAEVFRLHPMPSLWYNQLYGTFHHHPSATTASLSQTPTSIGKIKRRPGRRPKKEFICKFCQRQFTKSYNLLIHERTHTDERPFPCDVCGKAFRRQDHLRDHRYIHSKEKPFKCDICGKGFCQSRTLAVHKATHVTMTQT</sequence>
<feature type="compositionally biased region" description="Polar residues" evidence="11">
    <location>
        <begin position="316"/>
        <end position="326"/>
    </location>
</feature>
<keyword evidence="5 10" id="KW-0863">Zinc-finger</keyword>
<dbReference type="FunFam" id="3.30.160.60:FF:000311">
    <property type="entry name" value="protein odd-skipped-related 2 isoform X1"/>
    <property type="match status" value="1"/>
</dbReference>
<keyword evidence="3" id="KW-0479">Metal-binding</keyword>
<keyword evidence="6" id="KW-0862">Zinc</keyword>
<gene>
    <name evidence="13" type="ORF">V1264_009122</name>
</gene>
<dbReference type="InterPro" id="IPR036236">
    <property type="entry name" value="Znf_C2H2_sf"/>
</dbReference>
<accession>A0AAN9G1J7</accession>
<dbReference type="Pfam" id="PF00096">
    <property type="entry name" value="zf-C2H2"/>
    <property type="match status" value="3"/>
</dbReference>
<evidence type="ECO:0000313" key="13">
    <source>
        <dbReference type="EMBL" id="KAK7091442.1"/>
    </source>
</evidence>
<dbReference type="Gene3D" id="3.30.160.60">
    <property type="entry name" value="Classic Zinc Finger"/>
    <property type="match status" value="3"/>
</dbReference>
<dbReference type="GO" id="GO:0000977">
    <property type="term" value="F:RNA polymerase II transcription regulatory region sequence-specific DNA binding"/>
    <property type="evidence" value="ECO:0007669"/>
    <property type="project" value="TreeGrafter"/>
</dbReference>
<keyword evidence="14" id="KW-1185">Reference proteome</keyword>
<dbReference type="FunFam" id="3.30.160.60:FF:000254">
    <property type="entry name" value="Odd-skipped related transciption factor 1"/>
    <property type="match status" value="1"/>
</dbReference>
<dbReference type="Proteomes" id="UP001374579">
    <property type="component" value="Unassembled WGS sequence"/>
</dbReference>
<keyword evidence="7" id="KW-0805">Transcription regulation</keyword>
<evidence type="ECO:0000256" key="5">
    <source>
        <dbReference type="ARBA" id="ARBA00022771"/>
    </source>
</evidence>
<feature type="compositionally biased region" description="Pro residues" evidence="11">
    <location>
        <begin position="16"/>
        <end position="29"/>
    </location>
</feature>
<dbReference type="InterPro" id="IPR050717">
    <property type="entry name" value="C2H2-ZF_Transcription_Reg"/>
</dbReference>
<evidence type="ECO:0000256" key="10">
    <source>
        <dbReference type="PROSITE-ProRule" id="PRU00042"/>
    </source>
</evidence>
<evidence type="ECO:0000256" key="4">
    <source>
        <dbReference type="ARBA" id="ARBA00022737"/>
    </source>
</evidence>